<organism evidence="2 3">
    <name type="scientific">Paenibacillus albilobatus</name>
    <dbReference type="NCBI Taxonomy" id="2716884"/>
    <lineage>
        <taxon>Bacteria</taxon>
        <taxon>Bacillati</taxon>
        <taxon>Bacillota</taxon>
        <taxon>Bacilli</taxon>
        <taxon>Bacillales</taxon>
        <taxon>Paenibacillaceae</taxon>
        <taxon>Paenibacillus</taxon>
    </lineage>
</organism>
<evidence type="ECO:0000256" key="1">
    <source>
        <dbReference type="SAM" id="SignalP"/>
    </source>
</evidence>
<feature type="signal peptide" evidence="1">
    <location>
        <begin position="1"/>
        <end position="28"/>
    </location>
</feature>
<gene>
    <name evidence="2" type="ORF">J2TS6_62280</name>
</gene>
<evidence type="ECO:0000313" key="3">
    <source>
        <dbReference type="Proteomes" id="UP000679779"/>
    </source>
</evidence>
<evidence type="ECO:0008006" key="4">
    <source>
        <dbReference type="Google" id="ProtNLM"/>
    </source>
</evidence>
<protein>
    <recommendedName>
        <fullName evidence="4">PepSY domain-containing protein</fullName>
    </recommendedName>
</protein>
<name>A0A919XLA6_9BACL</name>
<dbReference type="EMBL" id="BORQ01000017">
    <property type="protein sequence ID" value="GIO35087.1"/>
    <property type="molecule type" value="Genomic_DNA"/>
</dbReference>
<reference evidence="2" key="1">
    <citation type="submission" date="2021-03" db="EMBL/GenBank/DDBJ databases">
        <title>Antimicrobial resistance genes in bacteria isolated from Japanese honey, and their potential for conferring macrolide and lincosamide resistance in the American foulbrood pathogen Paenibacillus larvae.</title>
        <authorList>
            <person name="Okamoto M."/>
            <person name="Kumagai M."/>
            <person name="Kanamori H."/>
            <person name="Takamatsu D."/>
        </authorList>
    </citation>
    <scope>NUCLEOTIDE SEQUENCE</scope>
    <source>
        <strain evidence="2">J2TS6</strain>
    </source>
</reference>
<keyword evidence="1" id="KW-0732">Signal</keyword>
<accession>A0A919XLA6</accession>
<dbReference type="AlphaFoldDB" id="A0A919XLA6"/>
<evidence type="ECO:0000313" key="2">
    <source>
        <dbReference type="EMBL" id="GIO35087.1"/>
    </source>
</evidence>
<keyword evidence="3" id="KW-1185">Reference proteome</keyword>
<dbReference type="Proteomes" id="UP000679779">
    <property type="component" value="Unassembled WGS sequence"/>
</dbReference>
<feature type="chain" id="PRO_5037689790" description="PepSY domain-containing protein" evidence="1">
    <location>
        <begin position="29"/>
        <end position="368"/>
    </location>
</feature>
<comment type="caution">
    <text evidence="2">The sequence shown here is derived from an EMBL/GenBank/DDBJ whole genome shotgun (WGS) entry which is preliminary data.</text>
</comment>
<sequence>MKNKTKNIVSALAFCVVSGGLLAFNAYAVPNIATLTQTKPVVQQSFAASATQEKPVAITLASSKVPVLNVEGKAPVSTVNDELERTMTAEEMQQIYNYIDNSKEVAESRKMSDQEINRRKALEDRYVYDGVRPQNKLPLKPGVSSFYFDIRKDIWIYPDRELTDEELLQAIDWSYRVVFAQSKRLQRQEPGAKDIVKAEALAMARESVSKLFDADISKMEASAAFNKFGPEQKGEWLVHFQPYKVRTLEANGSAFMMYDVMIDALSGTVIDTTIINSAYKRTPITSVMNKQIRQDPSWIEAAKAIVVKKQGDTRPIQKSTIIQDQVYDQRGVVAVSIEMKGGSSYTVELRYPEKTLRCLIYEPAASGK</sequence>
<proteinExistence type="predicted"/>